<evidence type="ECO:0000313" key="12">
    <source>
        <dbReference type="EMBL" id="VFU13555.1"/>
    </source>
</evidence>
<dbReference type="GO" id="GO:0004820">
    <property type="term" value="F:glycine-tRNA ligase activity"/>
    <property type="evidence" value="ECO:0007669"/>
    <property type="project" value="UniProtKB-EC"/>
</dbReference>
<dbReference type="GO" id="GO:0004814">
    <property type="term" value="F:arginine-tRNA ligase activity"/>
    <property type="evidence" value="ECO:0007669"/>
    <property type="project" value="InterPro"/>
</dbReference>
<evidence type="ECO:0000256" key="5">
    <source>
        <dbReference type="ARBA" id="ARBA00022598"/>
    </source>
</evidence>
<evidence type="ECO:0000256" key="4">
    <source>
        <dbReference type="ARBA" id="ARBA00022490"/>
    </source>
</evidence>
<keyword evidence="6" id="KW-0547">Nucleotide-binding</keyword>
<dbReference type="GO" id="GO:0006420">
    <property type="term" value="P:arginyl-tRNA aminoacylation"/>
    <property type="evidence" value="ECO:0007669"/>
    <property type="project" value="InterPro"/>
</dbReference>
<comment type="subcellular location">
    <subcellularLocation>
        <location evidence="1">Cytoplasm</location>
    </subcellularLocation>
</comment>
<dbReference type="PROSITE" id="PS50861">
    <property type="entry name" value="AA_TRNA_LIGASE_II_GLYAB"/>
    <property type="match status" value="1"/>
</dbReference>
<evidence type="ECO:0000256" key="1">
    <source>
        <dbReference type="ARBA" id="ARBA00004496"/>
    </source>
</evidence>
<evidence type="ECO:0000256" key="6">
    <source>
        <dbReference type="ARBA" id="ARBA00022741"/>
    </source>
</evidence>
<keyword evidence="9" id="KW-0030">Aminoacyl-tRNA synthetase</keyword>
<proteinExistence type="inferred from homology"/>
<dbReference type="NCBIfam" id="TIGR00211">
    <property type="entry name" value="glyS"/>
    <property type="match status" value="1"/>
</dbReference>
<dbReference type="SUPFAM" id="SSF109604">
    <property type="entry name" value="HD-domain/PDEase-like"/>
    <property type="match status" value="1"/>
</dbReference>
<organism evidence="12">
    <name type="scientific">anaerobic digester metagenome</name>
    <dbReference type="NCBI Taxonomy" id="1263854"/>
    <lineage>
        <taxon>unclassified sequences</taxon>
        <taxon>metagenomes</taxon>
        <taxon>ecological metagenomes</taxon>
    </lineage>
</organism>
<name>A0A485LYQ0_9ZZZZ</name>
<protein>
    <recommendedName>
        <fullName evidence="3">glycine--tRNA ligase</fullName>
        <ecNumber evidence="3">6.1.1.14</ecNumber>
    </recommendedName>
</protein>
<dbReference type="GO" id="GO:0005829">
    <property type="term" value="C:cytosol"/>
    <property type="evidence" value="ECO:0007669"/>
    <property type="project" value="TreeGrafter"/>
</dbReference>
<evidence type="ECO:0000256" key="7">
    <source>
        <dbReference type="ARBA" id="ARBA00022840"/>
    </source>
</evidence>
<dbReference type="GO" id="GO:0005524">
    <property type="term" value="F:ATP binding"/>
    <property type="evidence" value="ECO:0007669"/>
    <property type="project" value="UniProtKB-KW"/>
</dbReference>
<dbReference type="InterPro" id="IPR015944">
    <property type="entry name" value="Gly-tRNA-synth_bsu"/>
</dbReference>
<keyword evidence="8" id="KW-0648">Protein biosynthesis</keyword>
<dbReference type="InterPro" id="IPR006194">
    <property type="entry name" value="Gly-tRNA-synth_heterodimer"/>
</dbReference>
<dbReference type="PRINTS" id="PR01045">
    <property type="entry name" value="TRNASYNTHGB"/>
</dbReference>
<keyword evidence="7" id="KW-0067">ATP-binding</keyword>
<evidence type="ECO:0000256" key="3">
    <source>
        <dbReference type="ARBA" id="ARBA00012829"/>
    </source>
</evidence>
<reference evidence="12" key="1">
    <citation type="submission" date="2019-03" db="EMBL/GenBank/DDBJ databases">
        <authorList>
            <person name="Hao L."/>
        </authorList>
    </citation>
    <scope>NUCLEOTIDE SEQUENCE</scope>
</reference>
<evidence type="ECO:0000256" key="10">
    <source>
        <dbReference type="ARBA" id="ARBA00047937"/>
    </source>
</evidence>
<accession>A0A485LYQ0</accession>
<dbReference type="Pfam" id="PF05746">
    <property type="entry name" value="DALR_1"/>
    <property type="match status" value="1"/>
</dbReference>
<dbReference type="HAMAP" id="MF_00255">
    <property type="entry name" value="Gly_tRNA_synth_beta"/>
    <property type="match status" value="1"/>
</dbReference>
<dbReference type="EMBL" id="CAADRM010000081">
    <property type="protein sequence ID" value="VFU13555.1"/>
    <property type="molecule type" value="Genomic_DNA"/>
</dbReference>
<dbReference type="AlphaFoldDB" id="A0A485LYQ0"/>
<evidence type="ECO:0000256" key="8">
    <source>
        <dbReference type="ARBA" id="ARBA00022917"/>
    </source>
</evidence>
<dbReference type="Pfam" id="PF02092">
    <property type="entry name" value="tRNA_synt_2f"/>
    <property type="match status" value="1"/>
</dbReference>
<comment type="catalytic activity">
    <reaction evidence="10">
        <text>tRNA(Gly) + glycine + ATP = glycyl-tRNA(Gly) + AMP + diphosphate</text>
        <dbReference type="Rhea" id="RHEA:16013"/>
        <dbReference type="Rhea" id="RHEA-COMP:9664"/>
        <dbReference type="Rhea" id="RHEA-COMP:9683"/>
        <dbReference type="ChEBI" id="CHEBI:30616"/>
        <dbReference type="ChEBI" id="CHEBI:33019"/>
        <dbReference type="ChEBI" id="CHEBI:57305"/>
        <dbReference type="ChEBI" id="CHEBI:78442"/>
        <dbReference type="ChEBI" id="CHEBI:78522"/>
        <dbReference type="ChEBI" id="CHEBI:456215"/>
        <dbReference type="EC" id="6.1.1.14"/>
    </reaction>
</comment>
<keyword evidence="4" id="KW-0963">Cytoplasm</keyword>
<evidence type="ECO:0000256" key="9">
    <source>
        <dbReference type="ARBA" id="ARBA00023146"/>
    </source>
</evidence>
<dbReference type="GO" id="GO:0006426">
    <property type="term" value="P:glycyl-tRNA aminoacylation"/>
    <property type="evidence" value="ECO:0007669"/>
    <property type="project" value="InterPro"/>
</dbReference>
<feature type="domain" description="DALR anticodon binding" evidence="11">
    <location>
        <begin position="583"/>
        <end position="673"/>
    </location>
</feature>
<dbReference type="PANTHER" id="PTHR30075:SF2">
    <property type="entry name" value="GLYCINE--TRNA LIGASE, CHLOROPLASTIC_MITOCHONDRIAL 2"/>
    <property type="match status" value="1"/>
</dbReference>
<gene>
    <name evidence="12" type="primary">glyS</name>
    <name evidence="12" type="ORF">SCFA_20025</name>
</gene>
<dbReference type="PANTHER" id="PTHR30075">
    <property type="entry name" value="GLYCYL-TRNA SYNTHETASE"/>
    <property type="match status" value="1"/>
</dbReference>
<dbReference type="InterPro" id="IPR008909">
    <property type="entry name" value="DALR_anticod-bd"/>
</dbReference>
<keyword evidence="5 12" id="KW-0436">Ligase</keyword>
<dbReference type="EC" id="6.1.1.14" evidence="3"/>
<comment type="similarity">
    <text evidence="2">Belongs to the class-II aminoacyl-tRNA synthetase family.</text>
</comment>
<evidence type="ECO:0000259" key="11">
    <source>
        <dbReference type="Pfam" id="PF05746"/>
    </source>
</evidence>
<evidence type="ECO:0000256" key="2">
    <source>
        <dbReference type="ARBA" id="ARBA00008226"/>
    </source>
</evidence>
<sequence>MSRALLFEIGTEEIPCSYIVPALEFMRSWISGRLEEAKLAHEPVEVFGTPRRLAVRVMGLPDSLPDTVENRMGPAKKAAFDAEGNPTKAALGFARSAGVDISEVGFAQTPKGEYLCVTRTIPGGPADEFLRETLQDLISQIPFPKAMRWSNPSVRFARPVHWIVALFGEEVLPVSFGSVKAGRQTRGNRFMAGDPVDVPDARGYENLLTERFVIPDIEKRKTLIWEGVGMNARNLKAQVKDKDLLDEVANLVEYPHVIIGRFDDAFLELPVEVLVTVMKHHQRYFPMYSLEDGSSLRPYFAAVSNIVPKSDAVVRTGYERVLKARLDDGKYFFEEDLKVPLEVYAEKLKNVIFHKDLGTSYEKMERFRKVALYLADILAPAKKEKAAEAAYLCKADLNSLMVCELPELQGIMGREYALRQGRDPEVARAIREHYLPSSAEDELPSDILGDLVGIADRIDTICGCFGVGLIPTGTSDPFALRRQTIAIENILLAKGYRISISELIDQSLLQLANRLKRDAAEVKEDVLSFFRSRFVSILQARGIPGDVIEAVLQGFDDPVDTFMRAQAIAEVKQEEWFASISSASKRVENILKKTQAEGTVSEAFFVQDEEKALYARFREMETSFITHADRGEYARALKLLAGLKEPIDAFFDKVLVMSEDEDIRRNRIALLKSLVGLFDRVAQFSKISS</sequence>